<keyword evidence="13" id="KW-0675">Receptor</keyword>
<dbReference type="Gene3D" id="2.40.170.20">
    <property type="entry name" value="TonB-dependent receptor, beta-barrel domain"/>
    <property type="match status" value="1"/>
</dbReference>
<protein>
    <submittedName>
        <fullName evidence="13">Iron complex outermembrane receptor protein</fullName>
    </submittedName>
</protein>
<feature type="chain" id="PRO_5015598356" evidence="10">
    <location>
        <begin position="26"/>
        <end position="1059"/>
    </location>
</feature>
<keyword evidence="4 8" id="KW-0812">Transmembrane</keyword>
<dbReference type="InterPro" id="IPR036942">
    <property type="entry name" value="Beta-barrel_TonB_sf"/>
</dbReference>
<reference evidence="13 14" key="1">
    <citation type="submission" date="2018-04" db="EMBL/GenBank/DDBJ databases">
        <title>Genomic Encyclopedia of Type Strains, Phase III (KMG-III): the genomes of soil and plant-associated and newly described type strains.</title>
        <authorList>
            <person name="Whitman W."/>
        </authorList>
    </citation>
    <scope>NUCLEOTIDE SEQUENCE [LARGE SCALE GENOMIC DNA]</scope>
    <source>
        <strain evidence="13 14">NW12</strain>
    </source>
</reference>
<evidence type="ECO:0000256" key="7">
    <source>
        <dbReference type="ARBA" id="ARBA00023237"/>
    </source>
</evidence>
<evidence type="ECO:0000256" key="8">
    <source>
        <dbReference type="PROSITE-ProRule" id="PRU01360"/>
    </source>
</evidence>
<proteinExistence type="inferred from homology"/>
<keyword evidence="6 8" id="KW-0472">Membrane</keyword>
<dbReference type="PANTHER" id="PTHR47234">
    <property type="match status" value="1"/>
</dbReference>
<dbReference type="Proteomes" id="UP000240996">
    <property type="component" value="Unassembled WGS sequence"/>
</dbReference>
<evidence type="ECO:0000259" key="12">
    <source>
        <dbReference type="Pfam" id="PF07715"/>
    </source>
</evidence>
<accession>A0A2T4YSX9</accession>
<comment type="caution">
    <text evidence="13">The sequence shown here is derived from an EMBL/GenBank/DDBJ whole genome shotgun (WGS) entry which is preliminary data.</text>
</comment>
<evidence type="ECO:0000256" key="4">
    <source>
        <dbReference type="ARBA" id="ARBA00022692"/>
    </source>
</evidence>
<evidence type="ECO:0000313" key="13">
    <source>
        <dbReference type="EMBL" id="PTM46903.1"/>
    </source>
</evidence>
<feature type="domain" description="TonB-dependent receptor plug" evidence="12">
    <location>
        <begin position="71"/>
        <end position="187"/>
    </location>
</feature>
<organism evidence="13 14">
    <name type="scientific">Sphingomonas aerolata</name>
    <dbReference type="NCBI Taxonomy" id="185951"/>
    <lineage>
        <taxon>Bacteria</taxon>
        <taxon>Pseudomonadati</taxon>
        <taxon>Pseudomonadota</taxon>
        <taxon>Alphaproteobacteria</taxon>
        <taxon>Sphingomonadales</taxon>
        <taxon>Sphingomonadaceae</taxon>
        <taxon>Sphingomonas</taxon>
    </lineage>
</organism>
<feature type="domain" description="TonB-dependent receptor-like beta-barrel" evidence="11">
    <location>
        <begin position="569"/>
        <end position="1025"/>
    </location>
</feature>
<dbReference type="InterPro" id="IPR037066">
    <property type="entry name" value="Plug_dom_sf"/>
</dbReference>
<dbReference type="Pfam" id="PF00593">
    <property type="entry name" value="TonB_dep_Rec_b-barrel"/>
    <property type="match status" value="1"/>
</dbReference>
<dbReference type="PROSITE" id="PS52016">
    <property type="entry name" value="TONB_DEPENDENT_REC_3"/>
    <property type="match status" value="1"/>
</dbReference>
<dbReference type="InterPro" id="IPR039426">
    <property type="entry name" value="TonB-dep_rcpt-like"/>
</dbReference>
<evidence type="ECO:0000256" key="1">
    <source>
        <dbReference type="ARBA" id="ARBA00004571"/>
    </source>
</evidence>
<evidence type="ECO:0000313" key="14">
    <source>
        <dbReference type="Proteomes" id="UP000240996"/>
    </source>
</evidence>
<evidence type="ECO:0000256" key="6">
    <source>
        <dbReference type="ARBA" id="ARBA00023136"/>
    </source>
</evidence>
<dbReference type="AlphaFoldDB" id="A0A2T4YSX9"/>
<evidence type="ECO:0000256" key="2">
    <source>
        <dbReference type="ARBA" id="ARBA00022448"/>
    </source>
</evidence>
<comment type="subcellular location">
    <subcellularLocation>
        <location evidence="1 8">Cell outer membrane</location>
        <topology evidence="1 8">Multi-pass membrane protein</topology>
    </subcellularLocation>
</comment>
<keyword evidence="2 8" id="KW-0813">Transport</keyword>
<keyword evidence="14" id="KW-1185">Reference proteome</keyword>
<keyword evidence="5 9" id="KW-0798">TonB box</keyword>
<evidence type="ECO:0000256" key="5">
    <source>
        <dbReference type="ARBA" id="ARBA00023077"/>
    </source>
</evidence>
<dbReference type="SUPFAM" id="SSF56935">
    <property type="entry name" value="Porins"/>
    <property type="match status" value="1"/>
</dbReference>
<dbReference type="Gene3D" id="2.170.130.10">
    <property type="entry name" value="TonB-dependent receptor, plug domain"/>
    <property type="match status" value="1"/>
</dbReference>
<feature type="signal peptide" evidence="10">
    <location>
        <begin position="1"/>
        <end position="25"/>
    </location>
</feature>
<keyword evidence="7 8" id="KW-0998">Cell outer membrane</keyword>
<evidence type="ECO:0000256" key="10">
    <source>
        <dbReference type="SAM" id="SignalP"/>
    </source>
</evidence>
<sequence>MAKQRYFVASAFFVLAWALAVPAAAQIGGDPQPLGTTGAGQVTANPAQAAAAQSENADIIVTGSLIRGSSEDAAAPVDVISGDELAKQGAPTAVELLKNLPTSNGVTGDANQFDSRSQGNEGVASVNLRGLGPQRTLVLLNGKRLVPVGGGIPIVDINLIPSAAIGRVEVLKDGAAATYGSDAIAGVVNFITRTDQQGFLVSGDYRYIDGSKGDYGTAMSYGHSGNGVRMLASFGYQHRSELRTTDRDFTIQPYANNPQGGWTGGGNPGNLDFNATVPFLDPVSGRLFTGYGANGASNGVNFVRDLGCESLGGFRSVAGSTTPTPTAVGTIAVPTDRCFNNYGQFGNLVEPEDRYQAYAEVAIDLTSSLQFTATALYGATSTRITTSPTYLPTLPPSANAAGGGAGFFQVPTYAPALRDYCQVYGAAAGCLTANGTPLAPALAFPVLFRPALLGGNPVMRGGDNDRGSAFSKRQSEEMRFTADLSWEVTDRINLTASGTYSQYVRENEGTDTFGDLLQNAIAGFGGPNCAYATTASRAGLTAAQIASLAGTNGCTFFNPFSTAVAANPVTGQVNPNYAGSRGTNGLSTAPGAGLVNDIATVDNFFRTTRTVYNTQLFVGDLVLGGRTGLRLPGGDVGFAIGGQYRRNYYAVNYNADSNLAVNPCPGTPLNPRATCTPQTGALGFLGTNRNASSVGDVKALFAELQLPILEAINAQLSARYEDYGGNVGSTFNPQGRLRIQVAPWLALRGGAGTTFRGPPAQQLEGNLTALQIIGTSFRAVDINGNPDLEPEKATTYSGGVILDAGGFNASVDYFRYDLKGPIEQEPTQGIVNALFGASGAANCGNAAFAALQQRFTFTGAGCGVGNVQRLRTVYVNSANVTTSGLDVQASFRGELGLATVTVGATGTYVIDYKTKDVTVEGIVVQPAFDGVGLLNYQTTAYPVPEIKGNWYVQGDYDVASLRVQFNYIDGYTDQRGAAIFGPNFGALAGGSVTGGKEIGAFKTMDATLRIALPTGSTVSLSALNIFDRAPPFARLDQNYDPFTASPLGFTAKLGLSQKF</sequence>
<dbReference type="InterPro" id="IPR000531">
    <property type="entry name" value="Beta-barrel_TonB"/>
</dbReference>
<dbReference type="Pfam" id="PF07715">
    <property type="entry name" value="Plug"/>
    <property type="match status" value="1"/>
</dbReference>
<keyword evidence="3 8" id="KW-1134">Transmembrane beta strand</keyword>
<dbReference type="EMBL" id="PZZN01000001">
    <property type="protein sequence ID" value="PTM46903.1"/>
    <property type="molecule type" value="Genomic_DNA"/>
</dbReference>
<evidence type="ECO:0000256" key="3">
    <source>
        <dbReference type="ARBA" id="ARBA00022452"/>
    </source>
</evidence>
<evidence type="ECO:0000259" key="11">
    <source>
        <dbReference type="Pfam" id="PF00593"/>
    </source>
</evidence>
<dbReference type="RefSeq" id="WP_167396667.1">
    <property type="nucleotide sequence ID" value="NZ_PZZN01000001.1"/>
</dbReference>
<gene>
    <name evidence="13" type="ORF">C8J24_0282</name>
</gene>
<comment type="similarity">
    <text evidence="8 9">Belongs to the TonB-dependent receptor family.</text>
</comment>
<dbReference type="InterPro" id="IPR012910">
    <property type="entry name" value="Plug_dom"/>
</dbReference>
<keyword evidence="10" id="KW-0732">Signal</keyword>
<dbReference type="GO" id="GO:0009279">
    <property type="term" value="C:cell outer membrane"/>
    <property type="evidence" value="ECO:0007669"/>
    <property type="project" value="UniProtKB-SubCell"/>
</dbReference>
<dbReference type="PANTHER" id="PTHR47234:SF2">
    <property type="entry name" value="TONB-DEPENDENT RECEPTOR"/>
    <property type="match status" value="1"/>
</dbReference>
<name>A0A2T4YSX9_9SPHN</name>
<evidence type="ECO:0000256" key="9">
    <source>
        <dbReference type="RuleBase" id="RU003357"/>
    </source>
</evidence>